<dbReference type="Gene3D" id="3.10.129.10">
    <property type="entry name" value="Hotdog Thioesterase"/>
    <property type="match status" value="1"/>
</dbReference>
<proteinExistence type="inferred from homology"/>
<dbReference type="Proteomes" id="UP000005695">
    <property type="component" value="Unassembled WGS sequence"/>
</dbReference>
<dbReference type="InterPro" id="IPR029069">
    <property type="entry name" value="HotDog_dom_sf"/>
</dbReference>
<keyword evidence="4" id="KW-1185">Reference proteome</keyword>
<dbReference type="PANTHER" id="PTHR31793:SF27">
    <property type="entry name" value="NOVEL THIOESTERASE SUPERFAMILY DOMAIN AND SAPOSIN A-TYPE DOMAIN CONTAINING PROTEIN (0610012H03RIK)"/>
    <property type="match status" value="1"/>
</dbReference>
<dbReference type="CDD" id="cd00586">
    <property type="entry name" value="4HBT"/>
    <property type="match status" value="1"/>
</dbReference>
<comment type="similarity">
    <text evidence="1">Belongs to the 4-hydroxybenzoyl-CoA thioesterase family.</text>
</comment>
<protein>
    <submittedName>
        <fullName evidence="3">Thioesterase superfamily</fullName>
    </submittedName>
</protein>
<keyword evidence="2" id="KW-0378">Hydrolase</keyword>
<evidence type="ECO:0000313" key="3">
    <source>
        <dbReference type="EMBL" id="EAT17081.1"/>
    </source>
</evidence>
<organism evidence="3 4">
    <name type="scientific">Desulfuromonas acetoxidans (strain DSM 684 / 11070)</name>
    <dbReference type="NCBI Taxonomy" id="281689"/>
    <lineage>
        <taxon>Bacteria</taxon>
        <taxon>Pseudomonadati</taxon>
        <taxon>Thermodesulfobacteriota</taxon>
        <taxon>Desulfuromonadia</taxon>
        <taxon>Desulfuromonadales</taxon>
        <taxon>Desulfuromonadaceae</taxon>
        <taxon>Desulfuromonas</taxon>
    </lineage>
</organism>
<evidence type="ECO:0000256" key="2">
    <source>
        <dbReference type="ARBA" id="ARBA00022801"/>
    </source>
</evidence>
<evidence type="ECO:0000256" key="1">
    <source>
        <dbReference type="ARBA" id="ARBA00005953"/>
    </source>
</evidence>
<accession>Q1K393</accession>
<evidence type="ECO:0000313" key="4">
    <source>
        <dbReference type="Proteomes" id="UP000005695"/>
    </source>
</evidence>
<dbReference type="EMBL" id="AAEW02000002">
    <property type="protein sequence ID" value="EAT17081.1"/>
    <property type="molecule type" value="Genomic_DNA"/>
</dbReference>
<dbReference type="RefSeq" id="WP_005998002.1">
    <property type="nucleotide sequence ID" value="NZ_AAEW02000002.1"/>
</dbReference>
<dbReference type="PANTHER" id="PTHR31793">
    <property type="entry name" value="4-HYDROXYBENZOYL-COA THIOESTERASE FAMILY MEMBER"/>
    <property type="match status" value="1"/>
</dbReference>
<gene>
    <name evidence="3" type="ORF">Dace_2947</name>
</gene>
<comment type="caution">
    <text evidence="3">The sequence shown here is derived from an EMBL/GenBank/DDBJ whole genome shotgun (WGS) entry which is preliminary data.</text>
</comment>
<dbReference type="AlphaFoldDB" id="Q1K393"/>
<dbReference type="InterPro" id="IPR050563">
    <property type="entry name" value="4-hydroxybenzoyl-CoA_TE"/>
</dbReference>
<reference evidence="3" key="1">
    <citation type="submission" date="2006-05" db="EMBL/GenBank/DDBJ databases">
        <title>Annotation of the draft genome assembly of Desulfuromonas acetoxidans DSM 684.</title>
        <authorList>
            <consortium name="US DOE Joint Genome Institute (JGI-ORNL)"/>
            <person name="Larimer F."/>
            <person name="Land M."/>
            <person name="Hauser L."/>
        </authorList>
    </citation>
    <scope>NUCLEOTIDE SEQUENCE [LARGE SCALE GENOMIC DNA]</scope>
    <source>
        <strain evidence="3">DSM 684</strain>
    </source>
</reference>
<name>Q1K393_DESA6</name>
<reference evidence="3" key="2">
    <citation type="submission" date="2006-05" db="EMBL/GenBank/DDBJ databases">
        <title>Sequencing of the draft genome and assembly of Desulfuromonas acetoxidans DSM 684.</title>
        <authorList>
            <consortium name="US DOE Joint Genome Institute (JGI-PGF)"/>
            <person name="Copeland A."/>
            <person name="Lucas S."/>
            <person name="Lapidus A."/>
            <person name="Barry K."/>
            <person name="Detter J.C."/>
            <person name="Glavina del Rio T."/>
            <person name="Hammon N."/>
            <person name="Israni S."/>
            <person name="Dalin E."/>
            <person name="Tice H."/>
            <person name="Bruce D."/>
            <person name="Pitluck S."/>
            <person name="Richardson P."/>
        </authorList>
    </citation>
    <scope>NUCLEOTIDE SEQUENCE [LARGE SCALE GENOMIC DNA]</scope>
    <source>
        <strain evidence="3">DSM 684</strain>
    </source>
</reference>
<sequence>MTQSVAPYEMPIIIQPQDIDLMGHVNNIVYLRWVQDVATAHWNHAATDEEKAGLLWMVTRHEIDYLRQVFAEDKLIARTWVGKAQRRRFERHTEIRREQDGKVVAKALTWWFPVDHATKKPTTVAEEVRARFAAQVD</sequence>
<dbReference type="Pfam" id="PF13279">
    <property type="entry name" value="4HBT_2"/>
    <property type="match status" value="1"/>
</dbReference>
<dbReference type="GO" id="GO:0047617">
    <property type="term" value="F:fatty acyl-CoA hydrolase activity"/>
    <property type="evidence" value="ECO:0007669"/>
    <property type="project" value="TreeGrafter"/>
</dbReference>
<dbReference type="SUPFAM" id="SSF54637">
    <property type="entry name" value="Thioesterase/thiol ester dehydrase-isomerase"/>
    <property type="match status" value="1"/>
</dbReference>